<name>A0A8S3X0I5_PARAO</name>
<organism evidence="3 4">
    <name type="scientific">Parnassius apollo</name>
    <name type="common">Apollo butterfly</name>
    <name type="synonym">Papilio apollo</name>
    <dbReference type="NCBI Taxonomy" id="110799"/>
    <lineage>
        <taxon>Eukaryota</taxon>
        <taxon>Metazoa</taxon>
        <taxon>Ecdysozoa</taxon>
        <taxon>Arthropoda</taxon>
        <taxon>Hexapoda</taxon>
        <taxon>Insecta</taxon>
        <taxon>Pterygota</taxon>
        <taxon>Neoptera</taxon>
        <taxon>Endopterygota</taxon>
        <taxon>Lepidoptera</taxon>
        <taxon>Glossata</taxon>
        <taxon>Ditrysia</taxon>
        <taxon>Papilionoidea</taxon>
        <taxon>Papilionidae</taxon>
        <taxon>Parnassiinae</taxon>
        <taxon>Parnassini</taxon>
        <taxon>Parnassius</taxon>
        <taxon>Parnassius</taxon>
    </lineage>
</organism>
<comment type="caution">
    <text evidence="3">The sequence shown here is derived from an EMBL/GenBank/DDBJ whole genome shotgun (WGS) entry which is preliminary data.</text>
</comment>
<keyword evidence="4" id="KW-1185">Reference proteome</keyword>
<reference evidence="3" key="1">
    <citation type="submission" date="2021-04" db="EMBL/GenBank/DDBJ databases">
        <authorList>
            <person name="Tunstrom K."/>
        </authorList>
    </citation>
    <scope>NUCLEOTIDE SEQUENCE</scope>
</reference>
<dbReference type="AlphaFoldDB" id="A0A8S3X0I5"/>
<feature type="region of interest" description="Disordered" evidence="1">
    <location>
        <begin position="224"/>
        <end position="263"/>
    </location>
</feature>
<dbReference type="EMBL" id="CAJQZP010000884">
    <property type="protein sequence ID" value="CAG4991200.1"/>
    <property type="molecule type" value="Genomic_DNA"/>
</dbReference>
<sequence>MCLNVAILLNVFNLFITVQFMLFRMWTLIWYSSILAILVADIRTGALKSIDIPPQRCYECVNANSTTQCSFQKAPVLCPAQQPLCGTVAVGPSFTSFLKCLPAFKTTCSIKVTTHATLKMSCVCTEQLCNAPFSKNIQNELLHFEKDKLLENSSDLTTTFFKSLKLENVTDLYKTITFNEQKEKNISTNNNSTPPPVLKLTELPLVNFNNSIKVGAPHAEQLKHEATVPPDDDEDESEGSGSYEDSRSQKNPPSAPAAPSSYLPAEENKASLDFINALAVVPLIICIIL</sequence>
<evidence type="ECO:0000256" key="2">
    <source>
        <dbReference type="SAM" id="Phobius"/>
    </source>
</evidence>
<gene>
    <name evidence="3" type="ORF">PAPOLLO_LOCUS12078</name>
</gene>
<dbReference type="OrthoDB" id="7287770at2759"/>
<evidence type="ECO:0000313" key="3">
    <source>
        <dbReference type="EMBL" id="CAG4991200.1"/>
    </source>
</evidence>
<evidence type="ECO:0000313" key="4">
    <source>
        <dbReference type="Proteomes" id="UP000691718"/>
    </source>
</evidence>
<dbReference type="Proteomes" id="UP000691718">
    <property type="component" value="Unassembled WGS sequence"/>
</dbReference>
<evidence type="ECO:0000256" key="1">
    <source>
        <dbReference type="SAM" id="MobiDB-lite"/>
    </source>
</evidence>
<accession>A0A8S3X0I5</accession>
<keyword evidence="2" id="KW-0812">Transmembrane</keyword>
<keyword evidence="2" id="KW-1133">Transmembrane helix</keyword>
<protein>
    <submittedName>
        <fullName evidence="3">(apollo) hypothetical protein</fullName>
    </submittedName>
</protein>
<proteinExistence type="predicted"/>
<keyword evidence="2" id="KW-0472">Membrane</keyword>
<feature type="transmembrane region" description="Helical" evidence="2">
    <location>
        <begin position="5"/>
        <end position="22"/>
    </location>
</feature>